<comment type="similarity">
    <text evidence="2 12">Belongs to the amiloride-sensitive sodium channel (TC 1.A.6) family.</text>
</comment>
<gene>
    <name evidence="14" type="ORF">Cfor_04939</name>
</gene>
<evidence type="ECO:0000256" key="13">
    <source>
        <dbReference type="SAM" id="MobiDB-lite"/>
    </source>
</evidence>
<keyword evidence="8 12" id="KW-0406">Ion transport</keyword>
<keyword evidence="9" id="KW-0472">Membrane</keyword>
<evidence type="ECO:0000256" key="1">
    <source>
        <dbReference type="ARBA" id="ARBA00004141"/>
    </source>
</evidence>
<dbReference type="Proteomes" id="UP000502823">
    <property type="component" value="Unassembled WGS sequence"/>
</dbReference>
<keyword evidence="11 12" id="KW-0407">Ion channel</keyword>
<evidence type="ECO:0000313" key="15">
    <source>
        <dbReference type="Proteomes" id="UP000502823"/>
    </source>
</evidence>
<dbReference type="AlphaFoldDB" id="A0A6L2PZC9"/>
<dbReference type="Gene3D" id="2.60.470.10">
    <property type="entry name" value="Acid-sensing ion channels like domains"/>
    <property type="match status" value="1"/>
</dbReference>
<keyword evidence="4 12" id="KW-0894">Sodium channel</keyword>
<proteinExistence type="inferred from homology"/>
<dbReference type="Pfam" id="PF00858">
    <property type="entry name" value="ASC"/>
    <property type="match status" value="1"/>
</dbReference>
<evidence type="ECO:0000256" key="8">
    <source>
        <dbReference type="ARBA" id="ARBA00023065"/>
    </source>
</evidence>
<dbReference type="PANTHER" id="PTHR11690">
    <property type="entry name" value="AMILORIDE-SENSITIVE SODIUM CHANNEL-RELATED"/>
    <property type="match status" value="1"/>
</dbReference>
<evidence type="ECO:0000256" key="11">
    <source>
        <dbReference type="ARBA" id="ARBA00023303"/>
    </source>
</evidence>
<evidence type="ECO:0000256" key="4">
    <source>
        <dbReference type="ARBA" id="ARBA00022461"/>
    </source>
</evidence>
<dbReference type="EMBL" id="BLKM01012920">
    <property type="protein sequence ID" value="GFG37849.1"/>
    <property type="molecule type" value="Genomic_DNA"/>
</dbReference>
<keyword evidence="3 12" id="KW-0813">Transport</keyword>
<evidence type="ECO:0000256" key="5">
    <source>
        <dbReference type="ARBA" id="ARBA00022692"/>
    </source>
</evidence>
<name>A0A6L2PZC9_COPFO</name>
<reference evidence="15" key="1">
    <citation type="submission" date="2020-01" db="EMBL/GenBank/DDBJ databases">
        <title>Draft genome sequence of the Termite Coptotermes fromosanus.</title>
        <authorList>
            <person name="Itakura S."/>
            <person name="Yosikawa Y."/>
            <person name="Umezawa K."/>
        </authorList>
    </citation>
    <scope>NUCLEOTIDE SEQUENCE [LARGE SCALE GENOMIC DNA]</scope>
</reference>
<dbReference type="InterPro" id="IPR001873">
    <property type="entry name" value="ENaC"/>
</dbReference>
<dbReference type="OrthoDB" id="6628406at2759"/>
<keyword evidence="10 12" id="KW-0739">Sodium transport</keyword>
<comment type="subcellular location">
    <subcellularLocation>
        <location evidence="1">Membrane</location>
        <topology evidence="1">Multi-pass membrane protein</topology>
    </subcellularLocation>
</comment>
<evidence type="ECO:0000256" key="6">
    <source>
        <dbReference type="ARBA" id="ARBA00022989"/>
    </source>
</evidence>
<evidence type="ECO:0000256" key="3">
    <source>
        <dbReference type="ARBA" id="ARBA00022448"/>
    </source>
</evidence>
<protein>
    <submittedName>
        <fullName evidence="14">Uncharacterized protein</fullName>
    </submittedName>
</protein>
<keyword evidence="6" id="KW-1133">Transmembrane helix</keyword>
<evidence type="ECO:0000256" key="2">
    <source>
        <dbReference type="ARBA" id="ARBA00007193"/>
    </source>
</evidence>
<feature type="compositionally biased region" description="Basic and acidic residues" evidence="13">
    <location>
        <begin position="158"/>
        <end position="172"/>
    </location>
</feature>
<dbReference type="InParanoid" id="A0A6L2PZC9"/>
<dbReference type="Gene3D" id="1.10.287.770">
    <property type="entry name" value="YojJ-like"/>
    <property type="match status" value="1"/>
</dbReference>
<evidence type="ECO:0000313" key="14">
    <source>
        <dbReference type="EMBL" id="GFG37849.1"/>
    </source>
</evidence>
<keyword evidence="7" id="KW-0915">Sodium</keyword>
<evidence type="ECO:0000256" key="10">
    <source>
        <dbReference type="ARBA" id="ARBA00023201"/>
    </source>
</evidence>
<dbReference type="GO" id="GO:0005886">
    <property type="term" value="C:plasma membrane"/>
    <property type="evidence" value="ECO:0007669"/>
    <property type="project" value="TreeGrafter"/>
</dbReference>
<feature type="region of interest" description="Disordered" evidence="13">
    <location>
        <begin position="158"/>
        <end position="177"/>
    </location>
</feature>
<organism evidence="14 15">
    <name type="scientific">Coptotermes formosanus</name>
    <name type="common">Formosan subterranean termite</name>
    <dbReference type="NCBI Taxonomy" id="36987"/>
    <lineage>
        <taxon>Eukaryota</taxon>
        <taxon>Metazoa</taxon>
        <taxon>Ecdysozoa</taxon>
        <taxon>Arthropoda</taxon>
        <taxon>Hexapoda</taxon>
        <taxon>Insecta</taxon>
        <taxon>Pterygota</taxon>
        <taxon>Neoptera</taxon>
        <taxon>Polyneoptera</taxon>
        <taxon>Dictyoptera</taxon>
        <taxon>Blattodea</taxon>
        <taxon>Blattoidea</taxon>
        <taxon>Termitoidae</taxon>
        <taxon>Rhinotermitidae</taxon>
        <taxon>Coptotermes</taxon>
    </lineage>
</organism>
<evidence type="ECO:0000256" key="9">
    <source>
        <dbReference type="ARBA" id="ARBA00023136"/>
    </source>
</evidence>
<dbReference type="PANTHER" id="PTHR11690:SF288">
    <property type="entry name" value="AMILORIDE-SENSITIVE NA+ CHANNEL-RELATED"/>
    <property type="match status" value="1"/>
</dbReference>
<dbReference type="GO" id="GO:0015280">
    <property type="term" value="F:ligand-gated sodium channel activity"/>
    <property type="evidence" value="ECO:0007669"/>
    <property type="project" value="TreeGrafter"/>
</dbReference>
<keyword evidence="15" id="KW-1185">Reference proteome</keyword>
<evidence type="ECO:0000256" key="7">
    <source>
        <dbReference type="ARBA" id="ARBA00023053"/>
    </source>
</evidence>
<evidence type="ECO:0000256" key="12">
    <source>
        <dbReference type="RuleBase" id="RU000679"/>
    </source>
</evidence>
<accession>A0A6L2PZC9</accession>
<sequence length="556" mass="62764">MTIDAFYRLVAGLSNVNFGDFDMIGKYFSNNTEDAEILNGLNVTFLMLQVGKPCDCVCDCAGSVPKPETLPWCRLSFILTVMFRTQFLVINSCKELFVEKCWWRNMYYDCCSLFELQKTEYGFCYSFNSETSEYRQQMSEKSQKTCRDDDQHCKQSKCSEGDPQCNKEDMRPRRTSTSGMWSGLRIQINTFPEHVPPRHESDKSAGVLVFVTSPYDFPVAGTDVTSGSTAHVSLSAQVTYTTPQVLDLTPDRRGCLYENESQSLGFPSYRHGNCIAQCHLDSTYMHCNCTPYFYPTEDVFNYEKPEKDNPYFDDGQSGMVCQCQADCDRTEYTSEFYVTQGGSVDAEDQILLDVHFKHPTVVLYRTDVVFGWLDLTVSLGGIAGLFIGSSLLSGAELIYYFTFRLYGLWRTERRNGIAPQTQSQKLNPSHTTQKNVLNSPLQKSVQKTGTGALSSAVAVAGSVEVYPELFCVSGMLHYGPLLHISLSRKPHQATYCHIPSLRFGISSLTPYLACHRVSDVASLTPYLACHRLQYEDLAELRRPTQRGPIAFSMFML</sequence>
<keyword evidence="5 12" id="KW-0812">Transmembrane</keyword>
<comment type="caution">
    <text evidence="14">The sequence shown here is derived from an EMBL/GenBank/DDBJ whole genome shotgun (WGS) entry which is preliminary data.</text>
</comment>